<comment type="subcellular location">
    <subcellularLocation>
        <location evidence="2">Cytoplasm</location>
    </subcellularLocation>
</comment>
<dbReference type="STRING" id="1157962.A0A250XCF2"/>
<gene>
    <name evidence="10" type="ORF">CEUSTIGMA_g7980.t1</name>
</gene>
<evidence type="ECO:0000256" key="2">
    <source>
        <dbReference type="ARBA" id="ARBA00004496"/>
    </source>
</evidence>
<keyword evidence="7" id="KW-0560">Oxidoreductase</keyword>
<dbReference type="PANTHER" id="PTHR10742">
    <property type="entry name" value="FLAVIN MONOAMINE OXIDASE"/>
    <property type="match status" value="1"/>
</dbReference>
<keyword evidence="5" id="KW-0285">Flavoprotein</keyword>
<dbReference type="InterPro" id="IPR050281">
    <property type="entry name" value="Flavin_monoamine_oxidase"/>
</dbReference>
<organism evidence="10 11">
    <name type="scientific">Chlamydomonas eustigma</name>
    <dbReference type="NCBI Taxonomy" id="1157962"/>
    <lineage>
        <taxon>Eukaryota</taxon>
        <taxon>Viridiplantae</taxon>
        <taxon>Chlorophyta</taxon>
        <taxon>core chlorophytes</taxon>
        <taxon>Chlorophyceae</taxon>
        <taxon>CS clade</taxon>
        <taxon>Chlamydomonadales</taxon>
        <taxon>Chlamydomonadaceae</taxon>
        <taxon>Chlamydomonas</taxon>
    </lineage>
</organism>
<dbReference type="Proteomes" id="UP000232323">
    <property type="component" value="Unassembled WGS sequence"/>
</dbReference>
<dbReference type="Gene3D" id="3.90.660.10">
    <property type="match status" value="1"/>
</dbReference>
<dbReference type="OrthoDB" id="2019015at2759"/>
<evidence type="ECO:0000259" key="9">
    <source>
        <dbReference type="Pfam" id="PF01593"/>
    </source>
</evidence>
<dbReference type="SUPFAM" id="SSF51905">
    <property type="entry name" value="FAD/NAD(P)-binding domain"/>
    <property type="match status" value="1"/>
</dbReference>
<keyword evidence="4" id="KW-0963">Cytoplasm</keyword>
<comment type="similarity">
    <text evidence="3">Belongs to the flavin monoamine oxidase family.</text>
</comment>
<dbReference type="Gene3D" id="3.50.50.60">
    <property type="entry name" value="FAD/NAD(P)-binding domain"/>
    <property type="match status" value="3"/>
</dbReference>
<comment type="cofactor">
    <cofactor evidence="1">
        <name>FAD</name>
        <dbReference type="ChEBI" id="CHEBI:57692"/>
    </cofactor>
</comment>
<dbReference type="EMBL" id="BEGY01000053">
    <property type="protein sequence ID" value="GAX80542.1"/>
    <property type="molecule type" value="Genomic_DNA"/>
</dbReference>
<evidence type="ECO:0000256" key="5">
    <source>
        <dbReference type="ARBA" id="ARBA00022630"/>
    </source>
</evidence>
<dbReference type="SUPFAM" id="SSF54373">
    <property type="entry name" value="FAD-linked reductases, C-terminal domain"/>
    <property type="match status" value="1"/>
</dbReference>
<name>A0A250XCF2_9CHLO</name>
<feature type="compositionally biased region" description="Low complexity" evidence="8">
    <location>
        <begin position="696"/>
        <end position="714"/>
    </location>
</feature>
<dbReference type="InterPro" id="IPR002937">
    <property type="entry name" value="Amino_oxidase"/>
</dbReference>
<sequence length="720" mass="77751">MSPAAVQCIYHADIMEGAMKKHRISGLEKGRDLSPVISKSRLIIIGAGFSGLSAARTILGAAGDRVEVIVLEASCEVGGRAKSGKLPSGTAVELGATWFHGICGNPLYEIGVWEGLVQDTRGNPDLSQFEVDWHVDFLRPFQDQLLNGRSRVVAEEALERFQESALEMSEDTQAPDISVGAFLRRKYDEIISHDGLCSEDLAAFAESWQFREKQQRSFDGFFCADDVSTAFPREFETLEGPNLPVQGGLQGIARSLAAPLDVRFGHQVTAIEWGSGGVSISCSNSSEFEADAVLVTTSIGVLQAKHLDMFHPPLPSWKQLALSAIRLGVVDKIFLEFEVPGGQVDALTHHSPRSPPCPEHPEVQTAGQTLVTGEVWNMGRRTGPEVSASAVAQATTAVMAVTERCASACVSSSTIVSSSTNAAGQSKGKVAPSRRPKQRKSIHTYAFMWPVPDPRQLGMSGLTSSICTATDYCTATAQQQLPGGLLLHPGEGMPFSDLPTWLYGLHSIRFNPGPCWIEPSESEMYDMRRDSGQQVKEVTNNESSTVGAVLWITGDSALEMEALSDEEVQQGIMQLLSTFPAIPVPKNAKLPPKIVRTSWGRDELYRGSYSYLRAGVEDGEAIDILAEPLCAENGFPVVMFAGEATHRQYPGTAHGAYLSGFREANRFLASLDRQDSLVAWSLAAAAAAVQHLEPESQQQQQQSSSASSIQRQSSGRSLAA</sequence>
<proteinExistence type="inferred from homology"/>
<keyword evidence="11" id="KW-1185">Reference proteome</keyword>
<feature type="domain" description="Amine oxidase" evidence="9">
    <location>
        <begin position="49"/>
        <end position="364"/>
    </location>
</feature>
<feature type="region of interest" description="Disordered" evidence="8">
    <location>
        <begin position="691"/>
        <end position="720"/>
    </location>
</feature>
<keyword evidence="6" id="KW-0274">FAD</keyword>
<dbReference type="Pfam" id="PF01593">
    <property type="entry name" value="Amino_oxidase"/>
    <property type="match status" value="2"/>
</dbReference>
<evidence type="ECO:0000256" key="8">
    <source>
        <dbReference type="SAM" id="MobiDB-lite"/>
    </source>
</evidence>
<dbReference type="GO" id="GO:0005737">
    <property type="term" value="C:cytoplasm"/>
    <property type="evidence" value="ECO:0007669"/>
    <property type="project" value="UniProtKB-SubCell"/>
</dbReference>
<dbReference type="AlphaFoldDB" id="A0A250XCF2"/>
<evidence type="ECO:0000256" key="7">
    <source>
        <dbReference type="ARBA" id="ARBA00023002"/>
    </source>
</evidence>
<protein>
    <recommendedName>
        <fullName evidence="9">Amine oxidase domain-containing protein</fullName>
    </recommendedName>
</protein>
<dbReference type="PANTHER" id="PTHR10742:SF405">
    <property type="entry name" value="PEROXISOMAL N(1)-ACETYL-SPERMINE_SPERMIDINE OXIDASE"/>
    <property type="match status" value="1"/>
</dbReference>
<evidence type="ECO:0000256" key="3">
    <source>
        <dbReference type="ARBA" id="ARBA00005995"/>
    </source>
</evidence>
<comment type="caution">
    <text evidence="10">The sequence shown here is derived from an EMBL/GenBank/DDBJ whole genome shotgun (WGS) entry which is preliminary data.</text>
</comment>
<evidence type="ECO:0000256" key="6">
    <source>
        <dbReference type="ARBA" id="ARBA00022827"/>
    </source>
</evidence>
<dbReference type="GO" id="GO:0046592">
    <property type="term" value="F:polyamine oxidase activity"/>
    <property type="evidence" value="ECO:0007669"/>
    <property type="project" value="TreeGrafter"/>
</dbReference>
<feature type="domain" description="Amine oxidase" evidence="9">
    <location>
        <begin position="525"/>
        <end position="666"/>
    </location>
</feature>
<evidence type="ECO:0000256" key="1">
    <source>
        <dbReference type="ARBA" id="ARBA00001974"/>
    </source>
</evidence>
<evidence type="ECO:0000313" key="11">
    <source>
        <dbReference type="Proteomes" id="UP000232323"/>
    </source>
</evidence>
<reference evidence="10 11" key="1">
    <citation type="submission" date="2017-08" db="EMBL/GenBank/DDBJ databases">
        <title>Acidophilic green algal genome provides insights into adaptation to an acidic environment.</title>
        <authorList>
            <person name="Hirooka S."/>
            <person name="Hirose Y."/>
            <person name="Kanesaki Y."/>
            <person name="Higuchi S."/>
            <person name="Fujiwara T."/>
            <person name="Onuma R."/>
            <person name="Era A."/>
            <person name="Ohbayashi R."/>
            <person name="Uzuka A."/>
            <person name="Nozaki H."/>
            <person name="Yoshikawa H."/>
            <person name="Miyagishima S.Y."/>
        </authorList>
    </citation>
    <scope>NUCLEOTIDE SEQUENCE [LARGE SCALE GENOMIC DNA]</scope>
    <source>
        <strain evidence="10 11">NIES-2499</strain>
    </source>
</reference>
<dbReference type="InterPro" id="IPR036188">
    <property type="entry name" value="FAD/NAD-bd_sf"/>
</dbReference>
<accession>A0A250XCF2</accession>
<evidence type="ECO:0000256" key="4">
    <source>
        <dbReference type="ARBA" id="ARBA00022490"/>
    </source>
</evidence>
<evidence type="ECO:0000313" key="10">
    <source>
        <dbReference type="EMBL" id="GAX80542.1"/>
    </source>
</evidence>
<feature type="region of interest" description="Disordered" evidence="8">
    <location>
        <begin position="419"/>
        <end position="439"/>
    </location>
</feature>